<proteinExistence type="predicted"/>
<dbReference type="AlphaFoldDB" id="A0A1I0QJU5"/>
<reference evidence="2" key="1">
    <citation type="submission" date="2016-10" db="EMBL/GenBank/DDBJ databases">
        <authorList>
            <person name="Varghese N."/>
            <person name="Submissions S."/>
        </authorList>
    </citation>
    <scope>NUCLEOTIDE SEQUENCE [LARGE SCALE GENOMIC DNA]</scope>
    <source>
        <strain evidence="2">CGMCC 1.12402</strain>
    </source>
</reference>
<organism evidence="1 2">
    <name type="scientific">Roseivirga pacifica</name>
    <dbReference type="NCBI Taxonomy" id="1267423"/>
    <lineage>
        <taxon>Bacteria</taxon>
        <taxon>Pseudomonadati</taxon>
        <taxon>Bacteroidota</taxon>
        <taxon>Cytophagia</taxon>
        <taxon>Cytophagales</taxon>
        <taxon>Roseivirgaceae</taxon>
        <taxon>Roseivirga</taxon>
    </lineage>
</organism>
<dbReference type="EMBL" id="FOIR01000002">
    <property type="protein sequence ID" value="SEW27200.1"/>
    <property type="molecule type" value="Genomic_DNA"/>
</dbReference>
<dbReference type="RefSeq" id="WP_090258811.1">
    <property type="nucleotide sequence ID" value="NZ_FOIR01000002.1"/>
</dbReference>
<dbReference type="GeneID" id="99987092"/>
<evidence type="ECO:0000313" key="2">
    <source>
        <dbReference type="Proteomes" id="UP000199437"/>
    </source>
</evidence>
<keyword evidence="2" id="KW-1185">Reference proteome</keyword>
<protein>
    <submittedName>
        <fullName evidence="1">Uncharacterized protein</fullName>
    </submittedName>
</protein>
<dbReference type="Proteomes" id="UP000199437">
    <property type="component" value="Unassembled WGS sequence"/>
</dbReference>
<name>A0A1I0QJU5_9BACT</name>
<sequence>MASCSGGVNTMNSPIQSNYHVKNCSTHADEGFAELAEWKASGWPTLPEMLKSHPALLEKLIVYSDLEILNVLLKTSSVESPFYIVNSLDEAIISEEKITISGICFEVKLA</sequence>
<gene>
    <name evidence="1" type="ORF">SAMN05216290_2392</name>
</gene>
<dbReference type="STRING" id="1267423.SAMN05216290_2392"/>
<evidence type="ECO:0000313" key="1">
    <source>
        <dbReference type="EMBL" id="SEW27200.1"/>
    </source>
</evidence>
<accession>A0A1I0QJU5</accession>